<dbReference type="Proteomes" id="UP000321578">
    <property type="component" value="Unassembled WGS sequence"/>
</dbReference>
<accession>A0A5C6ZH33</accession>
<keyword evidence="2" id="KW-1185">Reference proteome</keyword>
<evidence type="ECO:0000313" key="2">
    <source>
        <dbReference type="Proteomes" id="UP000321578"/>
    </source>
</evidence>
<name>A0A5C6ZH33_9FLAO</name>
<protein>
    <submittedName>
        <fullName evidence="1">Uncharacterized protein</fullName>
    </submittedName>
</protein>
<gene>
    <name evidence="1" type="ORF">ESY86_13885</name>
</gene>
<sequence>MLKKLACVLALVSILGCKQDQKLPNNFDYGSISNGVYTNAYFDMRFAFDDSWNVQTPEEMNDIANLGTELITNEGTKQAVKANEINTANLFAAYRYEMEAAVAYNYSIIIVAENTNMYPKVKRGRDYLDEAKKMMQQTVVNYTFEDDYSSKNIGGKDFDVMTVSGNYMDASFSQKYMTTIYRGFSVSIIISYDSNEQLQTLENLIDQIAFTEGSSKNKQ</sequence>
<evidence type="ECO:0000313" key="1">
    <source>
        <dbReference type="EMBL" id="TXD88185.1"/>
    </source>
</evidence>
<organism evidence="1 2">
    <name type="scientific">Subsaximicrobium wynnwilliamsii</name>
    <dbReference type="NCBI Taxonomy" id="291179"/>
    <lineage>
        <taxon>Bacteria</taxon>
        <taxon>Pseudomonadati</taxon>
        <taxon>Bacteroidota</taxon>
        <taxon>Flavobacteriia</taxon>
        <taxon>Flavobacteriales</taxon>
        <taxon>Flavobacteriaceae</taxon>
        <taxon>Subsaximicrobium</taxon>
    </lineage>
</organism>
<dbReference type="AlphaFoldDB" id="A0A5C6ZH33"/>
<dbReference type="PROSITE" id="PS51257">
    <property type="entry name" value="PROKAR_LIPOPROTEIN"/>
    <property type="match status" value="1"/>
</dbReference>
<dbReference type="EMBL" id="VORO01000016">
    <property type="protein sequence ID" value="TXD88185.1"/>
    <property type="molecule type" value="Genomic_DNA"/>
</dbReference>
<comment type="caution">
    <text evidence="1">The sequence shown here is derived from an EMBL/GenBank/DDBJ whole genome shotgun (WGS) entry which is preliminary data.</text>
</comment>
<reference evidence="1 2" key="1">
    <citation type="submission" date="2019-08" db="EMBL/GenBank/DDBJ databases">
        <title>Genomes of Subsaximicrobium wynnwilliamsii strains.</title>
        <authorList>
            <person name="Bowman J.P."/>
        </authorList>
    </citation>
    <scope>NUCLEOTIDE SEQUENCE [LARGE SCALE GENOMIC DNA]</scope>
    <source>
        <strain evidence="1 2">2-80-2</strain>
    </source>
</reference>
<proteinExistence type="predicted"/>
<dbReference type="RefSeq" id="WP_147087194.1">
    <property type="nucleotide sequence ID" value="NZ_VORM01000015.1"/>
</dbReference>
<dbReference type="OrthoDB" id="9180224at2"/>